<evidence type="ECO:0000313" key="1">
    <source>
        <dbReference type="EMBL" id="OGK15411.1"/>
    </source>
</evidence>
<comment type="caution">
    <text evidence="1">The sequence shown here is derived from an EMBL/GenBank/DDBJ whole genome shotgun (WGS) entry which is preliminary data.</text>
</comment>
<reference evidence="1 2" key="1">
    <citation type="journal article" date="2016" name="Nat. Commun.">
        <title>Thousands of microbial genomes shed light on interconnected biogeochemical processes in an aquifer system.</title>
        <authorList>
            <person name="Anantharaman K."/>
            <person name="Brown C.T."/>
            <person name="Hug L.A."/>
            <person name="Sharon I."/>
            <person name="Castelle C.J."/>
            <person name="Probst A.J."/>
            <person name="Thomas B.C."/>
            <person name="Singh A."/>
            <person name="Wilkins M.J."/>
            <person name="Karaoz U."/>
            <person name="Brodie E.L."/>
            <person name="Williams K.H."/>
            <person name="Hubbard S.S."/>
            <person name="Banfield J.F."/>
        </authorList>
    </citation>
    <scope>NUCLEOTIDE SEQUENCE [LARGE SCALE GENOMIC DNA]</scope>
</reference>
<organism evidence="1 2">
    <name type="scientific">Candidatus Roizmanbacteria bacterium RIFCSPHIGHO2_01_FULL_39_12b</name>
    <dbReference type="NCBI Taxonomy" id="1802030"/>
    <lineage>
        <taxon>Bacteria</taxon>
        <taxon>Candidatus Roizmaniibacteriota</taxon>
    </lineage>
</organism>
<proteinExistence type="predicted"/>
<dbReference type="Proteomes" id="UP000178372">
    <property type="component" value="Unassembled WGS sequence"/>
</dbReference>
<protein>
    <submittedName>
        <fullName evidence="1">Uncharacterized protein</fullName>
    </submittedName>
</protein>
<name>A0A1F7G927_9BACT</name>
<dbReference type="Pfam" id="PF12441">
    <property type="entry name" value="CopG_antitoxin"/>
    <property type="match status" value="1"/>
</dbReference>
<dbReference type="AlphaFoldDB" id="A0A1F7G927"/>
<dbReference type="InterPro" id="IPR022148">
    <property type="entry name" value="CopG_antitoxin"/>
</dbReference>
<accession>A0A1F7G927</accession>
<evidence type="ECO:0000313" key="2">
    <source>
        <dbReference type="Proteomes" id="UP000178372"/>
    </source>
</evidence>
<dbReference type="EMBL" id="MFZF01000031">
    <property type="protein sequence ID" value="OGK15411.1"/>
    <property type="molecule type" value="Genomic_DNA"/>
</dbReference>
<sequence length="89" mass="10573">MKKLKKIPHFKSDAEEDAFWQTHDSTEYIDWSKAQRINFPNLSLTSHPITIRLPGGLLDWIRAEADKRDIPYQSFIKEILFDRRRQATT</sequence>
<gene>
    <name evidence="1" type="ORF">A2690_05135</name>
</gene>